<dbReference type="Pfam" id="PF07217">
    <property type="entry name" value="Het-C"/>
    <property type="match status" value="2"/>
</dbReference>
<keyword evidence="2" id="KW-0812">Transmembrane</keyword>
<dbReference type="PANTHER" id="PTHR14905:SF7">
    <property type="entry name" value="VON WILLEBRAND FACTOR A DOMAIN-CONTAINING PROTEIN 7"/>
    <property type="match status" value="1"/>
</dbReference>
<comment type="caution">
    <text evidence="3">The sequence shown here is derived from an EMBL/GenBank/DDBJ whole genome shotgun (WGS) entry which is preliminary data.</text>
</comment>
<dbReference type="InterPro" id="IPR052577">
    <property type="entry name" value="VWA7"/>
</dbReference>
<dbReference type="EMBL" id="AFRT01000980">
    <property type="protein sequence ID" value="ELU41867.1"/>
    <property type="molecule type" value="Genomic_DNA"/>
</dbReference>
<feature type="compositionally biased region" description="Pro residues" evidence="1">
    <location>
        <begin position="621"/>
        <end position="632"/>
    </location>
</feature>
<accession>L8WYH9</accession>
<protein>
    <submittedName>
        <fullName evidence="3">Heterokaryon incompatibility protein HET-C</fullName>
    </submittedName>
</protein>
<dbReference type="STRING" id="983506.L8WYH9"/>
<name>L8WYH9_THACA</name>
<dbReference type="PANTHER" id="PTHR14905">
    <property type="entry name" value="NG37"/>
    <property type="match status" value="1"/>
</dbReference>
<feature type="region of interest" description="Disordered" evidence="1">
    <location>
        <begin position="562"/>
        <end position="582"/>
    </location>
</feature>
<keyword evidence="2" id="KW-0472">Membrane</keyword>
<evidence type="ECO:0000256" key="2">
    <source>
        <dbReference type="SAM" id="Phobius"/>
    </source>
</evidence>
<feature type="transmembrane region" description="Helical" evidence="2">
    <location>
        <begin position="39"/>
        <end position="60"/>
    </location>
</feature>
<dbReference type="HOGENOM" id="CLU_010063_2_1_1"/>
<sequence length="804" mass="88561">MVDLRPVKATTISIFWYTRPQPLPPASIMSAFTRSRFPYFILICVLILICLPTEGVYAFGAGNIPSYSHMEGKEDTLAELAAGAGKGLLGISALGGAKKFTGLQIKRIYFGNWLRDYSQAMDIAAVAEAEHNQSGYGLGLLGPRILLRRTRTNSNHAQGYGDGEDPRQYHPKLRAAIDPRELEVDYRTGEQSGINYIGNGMWPSNTHDPGYLNQKTEDGPWDTSKGHIRRVLEQCIEMGRRARSSGRKEEEYESLRLLGTAVIARSSLHTLEDFPAHSNFCELALVSLGYNEVFVHMGDQVRIQAPNGRMVAPLVTGTFGGSDFIHSLLGEATDHISEASVSDLTKEFDKARSRSANQSQASAALRELIFQLPGGGDNDLRRDMEGVERLRASTQPGVAGGTKPPEEMSPQELHAVLWQVLKFRDSVAKKIEKTIEKIPVPATGCLFADIQTPEPFMKPILQSATTALQSGSAEVINSHDQYEVFNDPHAGLILNEPAVNAWDDHSIHPRQAIDRFHPDFHDPNSAVQREMIQYMGTIKSQSNPHDVARRLSRESVRNHQATRLKEQGADAHASGAGKHAQYVRHAQQDLANYFNNMGAGSIGNIFSGHGSRELSGDNIPPSGPPAHGPPPIHVNTSAIPATGEAGQYYGTTIILLAVAWVASDSHLPHSTLRIHPLRVRGIIQRMETHHPRRSLVDRLLSRRRQVSRHQVGDIRRILGSLNQADSLGPRMAGLMARLPALHLSLEDHQVEFTGNHHSSQTLVHTPAKGMVTTRVVITQITGEAEDGRGVFLTPRWQVLHLPDF</sequence>
<organism evidence="3 4">
    <name type="scientific">Thanatephorus cucumeris (strain AG1-IA)</name>
    <name type="common">Rice sheath blight fungus</name>
    <name type="synonym">Rhizoctonia solani</name>
    <dbReference type="NCBI Taxonomy" id="983506"/>
    <lineage>
        <taxon>Eukaryota</taxon>
        <taxon>Fungi</taxon>
        <taxon>Dikarya</taxon>
        <taxon>Basidiomycota</taxon>
        <taxon>Agaricomycotina</taxon>
        <taxon>Agaricomycetes</taxon>
        <taxon>Cantharellales</taxon>
        <taxon>Ceratobasidiaceae</taxon>
        <taxon>Rhizoctonia</taxon>
        <taxon>Rhizoctonia solani AG-1</taxon>
    </lineage>
</organism>
<evidence type="ECO:0000256" key="1">
    <source>
        <dbReference type="SAM" id="MobiDB-lite"/>
    </source>
</evidence>
<gene>
    <name evidence="3" type="ORF">AG1IA_04102</name>
</gene>
<feature type="region of interest" description="Disordered" evidence="1">
    <location>
        <begin position="608"/>
        <end position="638"/>
    </location>
</feature>
<evidence type="ECO:0000313" key="3">
    <source>
        <dbReference type="EMBL" id="ELU41867.1"/>
    </source>
</evidence>
<reference evidence="3 4" key="1">
    <citation type="journal article" date="2013" name="Nat. Commun.">
        <title>The evolution and pathogenic mechanisms of the rice sheath blight pathogen.</title>
        <authorList>
            <person name="Zheng A."/>
            <person name="Lin R."/>
            <person name="Xu L."/>
            <person name="Qin P."/>
            <person name="Tang C."/>
            <person name="Ai P."/>
            <person name="Zhang D."/>
            <person name="Liu Y."/>
            <person name="Sun Z."/>
            <person name="Feng H."/>
            <person name="Wang Y."/>
            <person name="Chen Y."/>
            <person name="Liang X."/>
            <person name="Fu R."/>
            <person name="Li Q."/>
            <person name="Zhang J."/>
            <person name="Yu X."/>
            <person name="Xie Z."/>
            <person name="Ding L."/>
            <person name="Guan P."/>
            <person name="Tang J."/>
            <person name="Liang Y."/>
            <person name="Wang S."/>
            <person name="Deng Q."/>
            <person name="Li S."/>
            <person name="Zhu J."/>
            <person name="Wang L."/>
            <person name="Liu H."/>
            <person name="Li P."/>
        </authorList>
    </citation>
    <scope>NUCLEOTIDE SEQUENCE [LARGE SCALE GENOMIC DNA]</scope>
    <source>
        <strain evidence="4">AG-1 IA</strain>
    </source>
</reference>
<proteinExistence type="predicted"/>
<dbReference type="InterPro" id="IPR010816">
    <property type="entry name" value="Het-C"/>
</dbReference>
<keyword evidence="4" id="KW-1185">Reference proteome</keyword>
<dbReference type="OrthoDB" id="2506204at2759"/>
<keyword evidence="2" id="KW-1133">Transmembrane helix</keyword>
<dbReference type="AlphaFoldDB" id="L8WYH9"/>
<evidence type="ECO:0000313" key="4">
    <source>
        <dbReference type="Proteomes" id="UP000011668"/>
    </source>
</evidence>
<dbReference type="Proteomes" id="UP000011668">
    <property type="component" value="Unassembled WGS sequence"/>
</dbReference>